<sequence length="698" mass="78851">MVFDWFQRAIASFSDPLPSPTLPRTFQETTKKPDKGFRRRSLKYGVELEYVLAFHELELDLTDYAGGGPDHGIEKIVPLAIRREESWSPAVTGHLDKSSSLIYNSWGILQNNARNDDNKQQMANVRPYHLEPQSIVLNKLNEKASLIRDKVIHRGEQTRSNKVDGAYDKWIVSTDRTVVGQGSRNLYKWLPRLSSSYVSRHWDSYGIEVISRVLSSNNRQDRIELEQVVNALKGKGNELYEGFITNQCALHVHIQAPSLEILKELAAILLIYEEEISRLHPKCRRPGHRVARSNLTSNRMMTFLGPNFVPISGNLKDIWDQPTETSLFRKLITIQQIRDEIVQLAEYYVHHPGARIKSWDEDTKEGREKLDVFQLMGEMKLDRKSIDYWRSKIARYMACEDEDERSDIEVFPSERKYKTPPKAPKAPDGSGRRPPPLPPGASKVKEPLMPPPAKAPPKASIFPPVPSLYAPIATKRPAKSSNSSRKPKLSRRQLKLLTVLEHQKQNVSQFTLDDKPEDFYRKYDSVSDTPKAAGTTRTAGSVPDTPKAAGTTRTAGSVPDTPKAAGTTYTAGRPTVHFVESESKPSGEPDQETRENWDDYEYDSDEELRSGIFSGDIDVASFHRDDALPLVEYSDLRQDEDLLISEAPGGTGWDNEHEEVDEDSDTEVASYFFQGGPPSGGSKSVPPVAPKRPLRWYI</sequence>
<dbReference type="Proteomes" id="UP000322873">
    <property type="component" value="Unassembled WGS sequence"/>
</dbReference>
<feature type="compositionally biased region" description="Basic residues" evidence="1">
    <location>
        <begin position="485"/>
        <end position="494"/>
    </location>
</feature>
<reference evidence="2 3" key="1">
    <citation type="submission" date="2019-06" db="EMBL/GenBank/DDBJ databases">
        <title>Genome Sequence of the Brown Rot Fungal Pathogen Monilinia fructicola.</title>
        <authorList>
            <person name="De Miccolis Angelini R.M."/>
            <person name="Landi L."/>
            <person name="Abate D."/>
            <person name="Pollastro S."/>
            <person name="Romanazzi G."/>
            <person name="Faretra F."/>
        </authorList>
    </citation>
    <scope>NUCLEOTIDE SEQUENCE [LARGE SCALE GENOMIC DNA]</scope>
    <source>
        <strain evidence="2 3">Mfrc123</strain>
    </source>
</reference>
<protein>
    <recommendedName>
        <fullName evidence="4">Amidoligase enzyme</fullName>
    </recommendedName>
</protein>
<organism evidence="2 3">
    <name type="scientific">Monilinia fructicola</name>
    <name type="common">Brown rot fungus</name>
    <name type="synonym">Ciboria fructicola</name>
    <dbReference type="NCBI Taxonomy" id="38448"/>
    <lineage>
        <taxon>Eukaryota</taxon>
        <taxon>Fungi</taxon>
        <taxon>Dikarya</taxon>
        <taxon>Ascomycota</taxon>
        <taxon>Pezizomycotina</taxon>
        <taxon>Leotiomycetes</taxon>
        <taxon>Helotiales</taxon>
        <taxon>Sclerotiniaceae</taxon>
        <taxon>Monilinia</taxon>
    </lineage>
</organism>
<feature type="region of interest" description="Disordered" evidence="1">
    <location>
        <begin position="646"/>
        <end position="665"/>
    </location>
</feature>
<dbReference type="EMBL" id="VICG01000015">
    <property type="protein sequence ID" value="KAA8564520.1"/>
    <property type="molecule type" value="Genomic_DNA"/>
</dbReference>
<dbReference type="Pfam" id="PF12224">
    <property type="entry name" value="Amidoligase_2"/>
    <property type="match status" value="1"/>
</dbReference>
<proteinExistence type="predicted"/>
<comment type="caution">
    <text evidence="2">The sequence shown here is derived from an EMBL/GenBank/DDBJ whole genome shotgun (WGS) entry which is preliminary data.</text>
</comment>
<dbReference type="AlphaFoldDB" id="A0A5M9J7M7"/>
<feature type="region of interest" description="Disordered" evidence="1">
    <location>
        <begin position="410"/>
        <end position="494"/>
    </location>
</feature>
<feature type="compositionally biased region" description="Acidic residues" evidence="1">
    <location>
        <begin position="656"/>
        <end position="665"/>
    </location>
</feature>
<accession>A0A5M9J7M7</accession>
<evidence type="ECO:0000313" key="2">
    <source>
        <dbReference type="EMBL" id="KAA8564520.1"/>
    </source>
</evidence>
<dbReference type="VEuPathDB" id="FungiDB:MFRU_013g01030"/>
<evidence type="ECO:0000256" key="1">
    <source>
        <dbReference type="SAM" id="MobiDB-lite"/>
    </source>
</evidence>
<keyword evidence="3" id="KW-1185">Reference proteome</keyword>
<evidence type="ECO:0000313" key="3">
    <source>
        <dbReference type="Proteomes" id="UP000322873"/>
    </source>
</evidence>
<dbReference type="InterPro" id="IPR022025">
    <property type="entry name" value="Amidoligase_2"/>
</dbReference>
<gene>
    <name evidence="2" type="ORF">EYC84_011444</name>
</gene>
<feature type="compositionally biased region" description="Basic and acidic residues" evidence="1">
    <location>
        <begin position="579"/>
        <end position="597"/>
    </location>
</feature>
<dbReference type="PANTHER" id="PTHR36847:SF1">
    <property type="entry name" value="AMIDOLIGASE ENZYME"/>
    <property type="match status" value="1"/>
</dbReference>
<evidence type="ECO:0008006" key="4">
    <source>
        <dbReference type="Google" id="ProtNLM"/>
    </source>
</evidence>
<name>A0A5M9J7M7_MONFR</name>
<feature type="region of interest" description="Disordered" evidence="1">
    <location>
        <begin position="524"/>
        <end position="603"/>
    </location>
</feature>
<dbReference type="PANTHER" id="PTHR36847">
    <property type="entry name" value="AMIDOLIGASE ENZYME"/>
    <property type="match status" value="1"/>
</dbReference>